<dbReference type="InterPro" id="IPR036053">
    <property type="entry name" value="PABP-dom"/>
</dbReference>
<feature type="domain" description="PABC" evidence="1">
    <location>
        <begin position="125"/>
        <end position="203"/>
    </location>
</feature>
<dbReference type="KEGG" id="spu:100892654"/>
<name>A0A7M7GH97_STRPU</name>
<dbReference type="PANTHER" id="PTHR46276:SF1">
    <property type="entry name" value="E3 UBIQUITIN-PROTEIN LIGASE UBR5"/>
    <property type="match status" value="1"/>
</dbReference>
<reference evidence="3" key="1">
    <citation type="submission" date="2015-02" db="EMBL/GenBank/DDBJ databases">
        <title>Genome sequencing for Strongylocentrotus purpuratus.</title>
        <authorList>
            <person name="Murali S."/>
            <person name="Liu Y."/>
            <person name="Vee V."/>
            <person name="English A."/>
            <person name="Wang M."/>
            <person name="Skinner E."/>
            <person name="Han Y."/>
            <person name="Muzny D.M."/>
            <person name="Worley K.C."/>
            <person name="Gibbs R.A."/>
        </authorList>
    </citation>
    <scope>NUCLEOTIDE SEQUENCE</scope>
</reference>
<proteinExistence type="predicted"/>
<dbReference type="RefSeq" id="XP_003726515.1">
    <property type="nucleotide sequence ID" value="XM_003726467.3"/>
</dbReference>
<keyword evidence="3" id="KW-1185">Reference proteome</keyword>
<dbReference type="PANTHER" id="PTHR46276">
    <property type="entry name" value="E3 UBIQUITIN-PROTEIN LIGASE UBR5"/>
    <property type="match status" value="1"/>
</dbReference>
<dbReference type="GO" id="GO:0003723">
    <property type="term" value="F:RNA binding"/>
    <property type="evidence" value="ECO:0007669"/>
    <property type="project" value="InterPro"/>
</dbReference>
<dbReference type="OMA" id="SRIYPKH"/>
<sequence length="204" mass="23059">MMHQPVQSGRLLDTKQVLGEHLFAKVSELHDGKTDRITGMLLEAKNEDVMRMLEDATFLRRRIEGALRVIQEEDKSASGKEQIGEELFTLVSKIEPIQCAKITGMLLELDVKVICRLLTSPSELRQAVQKSLSSLKADGSRREEMGEHLYGLVASRYTEESAAKITGMLLEMSDTQLHQMMQDKTFLEENIRLAEEALSSQQPR</sequence>
<evidence type="ECO:0000259" key="1">
    <source>
        <dbReference type="PROSITE" id="PS51309"/>
    </source>
</evidence>
<dbReference type="SUPFAM" id="SSF63570">
    <property type="entry name" value="PABC (PABP) domain"/>
    <property type="match status" value="3"/>
</dbReference>
<organism evidence="2 3">
    <name type="scientific">Strongylocentrotus purpuratus</name>
    <name type="common">Purple sea urchin</name>
    <dbReference type="NCBI Taxonomy" id="7668"/>
    <lineage>
        <taxon>Eukaryota</taxon>
        <taxon>Metazoa</taxon>
        <taxon>Echinodermata</taxon>
        <taxon>Eleutherozoa</taxon>
        <taxon>Echinozoa</taxon>
        <taxon>Echinoidea</taxon>
        <taxon>Euechinoidea</taxon>
        <taxon>Echinacea</taxon>
        <taxon>Camarodonta</taxon>
        <taxon>Echinidea</taxon>
        <taxon>Strongylocentrotidae</taxon>
        <taxon>Strongylocentrotus</taxon>
    </lineage>
</organism>
<dbReference type="GeneID" id="100892654"/>
<dbReference type="OrthoDB" id="19742at2759"/>
<reference evidence="2" key="2">
    <citation type="submission" date="2021-01" db="UniProtKB">
        <authorList>
            <consortium name="EnsemblMetazoa"/>
        </authorList>
    </citation>
    <scope>IDENTIFICATION</scope>
</reference>
<dbReference type="SMART" id="SM00517">
    <property type="entry name" value="PolyA"/>
    <property type="match status" value="3"/>
</dbReference>
<dbReference type="Proteomes" id="UP000007110">
    <property type="component" value="Unassembled WGS sequence"/>
</dbReference>
<dbReference type="PROSITE" id="PS51309">
    <property type="entry name" value="PABC"/>
    <property type="match status" value="2"/>
</dbReference>
<dbReference type="Gene3D" id="1.10.1900.10">
    <property type="entry name" value="c-terminal domain of poly(a) binding protein"/>
    <property type="match status" value="3"/>
</dbReference>
<dbReference type="InterPro" id="IPR002004">
    <property type="entry name" value="PABP_HYD_C"/>
</dbReference>
<feature type="domain" description="PABC" evidence="1">
    <location>
        <begin position="1"/>
        <end position="75"/>
    </location>
</feature>
<protein>
    <recommendedName>
        <fullName evidence="1">PABC domain-containing protein</fullName>
    </recommendedName>
</protein>
<dbReference type="EnsemblMetazoa" id="XM_003726467">
    <property type="protein sequence ID" value="XP_003726515"/>
    <property type="gene ID" value="LOC100892654"/>
</dbReference>
<dbReference type="AlphaFoldDB" id="A0A7M7GH97"/>
<evidence type="ECO:0000313" key="3">
    <source>
        <dbReference type="Proteomes" id="UP000007110"/>
    </source>
</evidence>
<accession>A0A7M7GH97</accession>
<dbReference type="Pfam" id="PF00658">
    <property type="entry name" value="MLLE"/>
    <property type="match status" value="3"/>
</dbReference>
<dbReference type="InParanoid" id="A0A7M7GH97"/>
<evidence type="ECO:0000313" key="2">
    <source>
        <dbReference type="EnsemblMetazoa" id="XP_003726515"/>
    </source>
</evidence>